<keyword evidence="1" id="KW-0175">Coiled coil</keyword>
<dbReference type="EMBL" id="AP018227">
    <property type="protein sequence ID" value="BAY84443.1"/>
    <property type="molecule type" value="Genomic_DNA"/>
</dbReference>
<dbReference type="Proteomes" id="UP000218418">
    <property type="component" value="Chromosome"/>
</dbReference>
<evidence type="ECO:0000313" key="3">
    <source>
        <dbReference type="EMBL" id="BAY84443.1"/>
    </source>
</evidence>
<sequence>MGEFYPLQKHELIALRKAKLINNTAFVHLALRYENPFCDRILTIIPKEFAKRWFLPESSVYEAIGKLKVSKAIHINSGRFTIEWVDSQQQEDSDNPENFWESRKNSENSENNLESQKKLRNPRKNSGIPENRTPKCASDKDDSTPQTIQTYSNFIQTLSDNERANFLEYCQDKTKNLSQEINDLEAWLAHKNKAGQNRWEVYYQNFLDSASDKSTKAEYQKAVEEWQEELRAKQKLAEKLIQQ</sequence>
<gene>
    <name evidence="3" type="ORF">NIES267_39390</name>
</gene>
<proteinExistence type="predicted"/>
<reference evidence="3 4" key="1">
    <citation type="submission" date="2017-06" db="EMBL/GenBank/DDBJ databases">
        <title>Genome sequencing of cyanobaciteial culture collection at National Institute for Environmental Studies (NIES).</title>
        <authorList>
            <person name="Hirose Y."/>
            <person name="Shimura Y."/>
            <person name="Fujisawa T."/>
            <person name="Nakamura Y."/>
            <person name="Kawachi M."/>
        </authorList>
    </citation>
    <scope>NUCLEOTIDE SEQUENCE [LARGE SCALE GENOMIC DNA]</scope>
    <source>
        <strain evidence="3 4">NIES-267</strain>
    </source>
</reference>
<organism evidence="3 4">
    <name type="scientific">Calothrix parasitica NIES-267</name>
    <dbReference type="NCBI Taxonomy" id="1973488"/>
    <lineage>
        <taxon>Bacteria</taxon>
        <taxon>Bacillati</taxon>
        <taxon>Cyanobacteriota</taxon>
        <taxon>Cyanophyceae</taxon>
        <taxon>Nostocales</taxon>
        <taxon>Calotrichaceae</taxon>
        <taxon>Calothrix</taxon>
    </lineage>
</organism>
<keyword evidence="4" id="KW-1185">Reference proteome</keyword>
<evidence type="ECO:0000256" key="2">
    <source>
        <dbReference type="SAM" id="MobiDB-lite"/>
    </source>
</evidence>
<protein>
    <submittedName>
        <fullName evidence="3">Uncharacterized protein</fullName>
    </submittedName>
</protein>
<evidence type="ECO:0000313" key="4">
    <source>
        <dbReference type="Proteomes" id="UP000218418"/>
    </source>
</evidence>
<accession>A0A1Z4LT73</accession>
<feature type="coiled-coil region" evidence="1">
    <location>
        <begin position="216"/>
        <end position="243"/>
    </location>
</feature>
<dbReference type="AlphaFoldDB" id="A0A1Z4LT73"/>
<evidence type="ECO:0000256" key="1">
    <source>
        <dbReference type="SAM" id="Coils"/>
    </source>
</evidence>
<name>A0A1Z4LT73_9CYAN</name>
<feature type="region of interest" description="Disordered" evidence="2">
    <location>
        <begin position="86"/>
        <end position="145"/>
    </location>
</feature>
<dbReference type="OrthoDB" id="508414at2"/>